<dbReference type="EC" id="2.1.1.13" evidence="6 20"/>
<proteinExistence type="inferred from homology"/>
<evidence type="ECO:0000313" key="30">
    <source>
        <dbReference type="EMBL" id="SDY63371.1"/>
    </source>
</evidence>
<evidence type="ECO:0000256" key="17">
    <source>
        <dbReference type="ARBA" id="ARBA00023285"/>
    </source>
</evidence>
<evidence type="ECO:0000256" key="15">
    <source>
        <dbReference type="ARBA" id="ARBA00022833"/>
    </source>
</evidence>
<dbReference type="FunFam" id="3.20.20.20:FF:000002">
    <property type="entry name" value="Methionine synthase"/>
    <property type="match status" value="1"/>
</dbReference>
<dbReference type="InterPro" id="IPR003726">
    <property type="entry name" value="HCY_dom"/>
</dbReference>
<dbReference type="Gene3D" id="1.10.1240.10">
    <property type="entry name" value="Methionine synthase domain"/>
    <property type="match status" value="1"/>
</dbReference>
<dbReference type="GO" id="GO:0050667">
    <property type="term" value="P:homocysteine metabolic process"/>
    <property type="evidence" value="ECO:0007669"/>
    <property type="project" value="TreeGrafter"/>
</dbReference>
<dbReference type="PANTHER" id="PTHR45833:SF1">
    <property type="entry name" value="METHIONINE SYNTHASE"/>
    <property type="match status" value="1"/>
</dbReference>
<comment type="similarity">
    <text evidence="5">Belongs to the vitamin-B12 dependent methionine synthase family.</text>
</comment>
<dbReference type="Gene3D" id="3.10.196.10">
    <property type="entry name" value="Vitamin B12-dependent methionine synthase, activation domain"/>
    <property type="match status" value="1"/>
</dbReference>
<dbReference type="SMART" id="SM01018">
    <property type="entry name" value="B12-binding_2"/>
    <property type="match status" value="1"/>
</dbReference>
<protein>
    <recommendedName>
        <fullName evidence="7 20">Methionine synthase</fullName>
        <ecNumber evidence="6 20">2.1.1.13</ecNumber>
    </recommendedName>
    <alternativeName>
        <fullName evidence="19 21">5-methyltetrahydrofolate--homocysteine methyltransferase</fullName>
    </alternativeName>
</protein>
<evidence type="ECO:0000256" key="1">
    <source>
        <dbReference type="ARBA" id="ARBA00001700"/>
    </source>
</evidence>
<dbReference type="InterPro" id="IPR036724">
    <property type="entry name" value="Cobalamin-bd_sf"/>
</dbReference>
<evidence type="ECO:0000256" key="8">
    <source>
        <dbReference type="ARBA" id="ARBA00022603"/>
    </source>
</evidence>
<dbReference type="PROSITE" id="PS51332">
    <property type="entry name" value="B12_BINDING"/>
    <property type="match status" value="1"/>
</dbReference>
<evidence type="ECO:0000256" key="21">
    <source>
        <dbReference type="PIRNR" id="PIRNR000381"/>
    </source>
</evidence>
<dbReference type="Pfam" id="PF02965">
    <property type="entry name" value="Met_synt_B12"/>
    <property type="match status" value="1"/>
</dbReference>
<dbReference type="InterPro" id="IPR011005">
    <property type="entry name" value="Dihydropteroate_synth-like_sf"/>
</dbReference>
<dbReference type="Pfam" id="PF02607">
    <property type="entry name" value="B12-binding_2"/>
    <property type="match status" value="1"/>
</dbReference>
<dbReference type="AlphaFoldDB" id="A0A1H3LG55"/>
<dbReference type="SUPFAM" id="SSF52242">
    <property type="entry name" value="Cobalamin (vitamin B12)-binding domain"/>
    <property type="match status" value="1"/>
</dbReference>
<comment type="cofactor">
    <cofactor evidence="3 21 22">
        <name>methylcob(III)alamin</name>
        <dbReference type="ChEBI" id="CHEBI:28115"/>
    </cofactor>
</comment>
<feature type="domain" description="B12-binding" evidence="28">
    <location>
        <begin position="761"/>
        <end position="896"/>
    </location>
</feature>
<keyword evidence="14" id="KW-0677">Repeat</keyword>
<dbReference type="NCBIfam" id="NF007024">
    <property type="entry name" value="PRK09490.1"/>
    <property type="match status" value="1"/>
</dbReference>
<feature type="domain" description="B12-binding N-terminal" evidence="29">
    <location>
        <begin position="658"/>
        <end position="756"/>
    </location>
</feature>
<accession>A0A1H3LG55</accession>
<dbReference type="FunFam" id="3.20.20.330:FF:000001">
    <property type="entry name" value="Methionine synthase"/>
    <property type="match status" value="1"/>
</dbReference>
<keyword evidence="13 21" id="KW-0479">Metal-binding</keyword>
<comment type="catalytic activity">
    <reaction evidence="1 21">
        <text>(6S)-5-methyl-5,6,7,8-tetrahydrofolate + L-homocysteine = (6S)-5,6,7,8-tetrahydrofolate + L-methionine</text>
        <dbReference type="Rhea" id="RHEA:11172"/>
        <dbReference type="ChEBI" id="CHEBI:18608"/>
        <dbReference type="ChEBI" id="CHEBI:57453"/>
        <dbReference type="ChEBI" id="CHEBI:57844"/>
        <dbReference type="ChEBI" id="CHEBI:58199"/>
        <dbReference type="EC" id="2.1.1.13"/>
    </reaction>
</comment>
<evidence type="ECO:0000256" key="14">
    <source>
        <dbReference type="ARBA" id="ARBA00022737"/>
    </source>
</evidence>
<keyword evidence="17 21" id="KW-0170">Cobalt</keyword>
<dbReference type="CDD" id="cd00740">
    <property type="entry name" value="MeTr"/>
    <property type="match status" value="1"/>
</dbReference>
<dbReference type="FunFam" id="1.10.1240.10:FF:000001">
    <property type="entry name" value="Methionine synthase"/>
    <property type="match status" value="1"/>
</dbReference>
<dbReference type="GO" id="GO:0005829">
    <property type="term" value="C:cytosol"/>
    <property type="evidence" value="ECO:0007669"/>
    <property type="project" value="TreeGrafter"/>
</dbReference>
<reference evidence="31" key="1">
    <citation type="submission" date="2016-10" db="EMBL/GenBank/DDBJ databases">
        <authorList>
            <person name="Varghese N."/>
            <person name="Submissions S."/>
        </authorList>
    </citation>
    <scope>NUCLEOTIDE SEQUENCE [LARGE SCALE GENOMIC DNA]</scope>
    <source>
        <strain evidence="31">DSM 45422</strain>
    </source>
</reference>
<dbReference type="Gene3D" id="3.20.20.20">
    <property type="entry name" value="Dihydropteroate synthase-like"/>
    <property type="match status" value="1"/>
</dbReference>
<evidence type="ECO:0000256" key="5">
    <source>
        <dbReference type="ARBA" id="ARBA00010398"/>
    </source>
</evidence>
<keyword evidence="31" id="KW-1185">Reference proteome</keyword>
<dbReference type="InterPro" id="IPR003759">
    <property type="entry name" value="Cbl-bd_cap"/>
</dbReference>
<feature type="binding site" evidence="22 24">
    <location>
        <position position="321"/>
    </location>
    <ligand>
        <name>Zn(2+)</name>
        <dbReference type="ChEBI" id="CHEBI:29105"/>
    </ligand>
</feature>
<feature type="binding site" evidence="23">
    <location>
        <position position="983"/>
    </location>
    <ligand>
        <name>S-adenosyl-L-methionine</name>
        <dbReference type="ChEBI" id="CHEBI:59789"/>
    </ligand>
</feature>
<evidence type="ECO:0000256" key="7">
    <source>
        <dbReference type="ARBA" id="ARBA00013998"/>
    </source>
</evidence>
<evidence type="ECO:0000256" key="11">
    <source>
        <dbReference type="ARBA" id="ARBA00022679"/>
    </source>
</evidence>
<feature type="binding site" evidence="23">
    <location>
        <position position="706"/>
    </location>
    <ligand>
        <name>methylcob(III)alamin</name>
        <dbReference type="ChEBI" id="CHEBI:28115"/>
    </ligand>
</feature>
<evidence type="ECO:0000256" key="20">
    <source>
        <dbReference type="NCBIfam" id="TIGR02082"/>
    </source>
</evidence>
<dbReference type="SUPFAM" id="SSF56507">
    <property type="entry name" value="Methionine synthase activation domain-like"/>
    <property type="match status" value="1"/>
</dbReference>
<feature type="binding site" evidence="23">
    <location>
        <begin position="1228"/>
        <end position="1229"/>
    </location>
    <ligand>
        <name>S-adenosyl-L-methionine</name>
        <dbReference type="ChEBI" id="CHEBI:59789"/>
    </ligand>
</feature>
<dbReference type="InterPro" id="IPR011822">
    <property type="entry name" value="MetH"/>
</dbReference>
<evidence type="ECO:0000259" key="26">
    <source>
        <dbReference type="PROSITE" id="PS50972"/>
    </source>
</evidence>
<evidence type="ECO:0000256" key="16">
    <source>
        <dbReference type="ARBA" id="ARBA00023167"/>
    </source>
</evidence>
<feature type="domain" description="Pterin-binding" evidence="26">
    <location>
        <begin position="366"/>
        <end position="627"/>
    </location>
</feature>
<comment type="function">
    <text evidence="18 21">Catalyzes the transfer of a methyl group from methyl-cobalamin to homocysteine, yielding enzyme-bound cob(I)alamin and methionine. Subsequently, remethylates the cofactor using methyltetrahydrofolate.</text>
</comment>
<dbReference type="InterPro" id="IPR004223">
    <property type="entry name" value="VitB12-dep_Met_synth_activ_dom"/>
</dbReference>
<gene>
    <name evidence="30" type="ORF">SAMN05660209_03332</name>
</gene>
<dbReference type="Pfam" id="PF02310">
    <property type="entry name" value="B12-binding"/>
    <property type="match status" value="1"/>
</dbReference>
<dbReference type="Pfam" id="PF00809">
    <property type="entry name" value="Pterin_bind"/>
    <property type="match status" value="1"/>
</dbReference>
<dbReference type="SUPFAM" id="SSF51717">
    <property type="entry name" value="Dihydropteroate synthetase-like"/>
    <property type="match status" value="1"/>
</dbReference>
<dbReference type="InterPro" id="IPR050554">
    <property type="entry name" value="Met_Synthase/Corrinoid"/>
</dbReference>
<dbReference type="Proteomes" id="UP000198921">
    <property type="component" value="Unassembled WGS sequence"/>
</dbReference>
<evidence type="ECO:0000259" key="27">
    <source>
        <dbReference type="PROSITE" id="PS50974"/>
    </source>
</evidence>
<feature type="binding site" evidence="23">
    <location>
        <position position="819"/>
    </location>
    <ligand>
        <name>methylcob(III)alamin</name>
        <dbReference type="ChEBI" id="CHEBI:28115"/>
    </ligand>
</feature>
<dbReference type="GO" id="GO:0031419">
    <property type="term" value="F:cobalamin binding"/>
    <property type="evidence" value="ECO:0007669"/>
    <property type="project" value="UniProtKB-UniRule"/>
</dbReference>
<keyword evidence="15 21" id="KW-0862">Zinc</keyword>
<sequence length="1268" mass="138537">MQSRIESPALRPDATAELTAVMGQRILVLDGAMGTAIQRDRPDEAGYRGERFADWPTDVQGNNDLLSITRPRIIAGIHREYLEAGADLIETNTFNATAISLRDYGMSELAYEINVASARLARAEADAMTARTPERPRYVAGALGPTSRTASISPDVNDPGARNVTFDELVEAYLEQADGLVDGGVDVLLVETIFDTLNAKAAIFALETLFEQRGRRWPVMVSGTITDASGRTLSGQVTQAFWHSIRHVRPLLVGLNCALGAAEMRPYLAELSRVADTFVSCYPNAGLPNAFGEYDESPEETAAVLAEFAGSGFVNMVGGCCGTTPAHVAAIAATVEGRPPRTPPQVRPALRLSGLEPLTVDADSLFVNVGERTNITGSARFRRLIREGDYPTALAVARQQVEAGAQVIDVNMDEGMIDGVAAMDRFLKLVAAEPDICRVPVMVDSSKWEVIEAGLKCVQGKSIVNSISLKAGEEEFVRHARLCRKHGAAVVVMAFDQQGQADSLERRQQICRRAYDLLVDQVGFPAEDVIFDPNVFAVATGIEEHARYGLDFIEATRWIKQHLPGALVSGGVSNVSFSFRGNNPVREAIHAVFLYHAIAAGMDMGIVNAGALEVYDEVPARLRERIEDVVLARRPDATERLLEVAGEYAGDGAVKEVASEEWRSLPVEERITHALVKGIDGFVEADTEELRAQIAARGGRPIEVIEGPLMGGMNVVGDLFGAGKMFLPQVVKSARVMKKAVAHLVPYIEAEKQPGDAERSNGTVVMATVKGDVHDIGKNIVGVVLQCNNYDVVDLGVMVPAQQVLDTAKAEGADVIGLSGLITPSLDEMSNLAAEMERQGFDIPLLIGGATTSRAHTAVKVAPRYHGPVIWVKDASRSVPVVAALLSNEQRPSLLAGVEAEYAGLRERHAARQDTRTLLPLAAARAAAPPLDWSSYVPPRPRMLLQQARDVCAGPACDHRHSVTQFTRVLDDYPLEELRGYIDWQPFFSAWEMRGRFPDILHNPATGEAARRLYADAQEMLDRVVEERWLRARGVFGLFPANRVDGEDIEVYTDESRTAVRTTLHQLRQQTEGHDGSPRKSLADFVAPRESGLRDYVGAFAVTAGLGSAERVAAFKAANDDYSAILLEALADRLAEAFAERLHERVRREFWGYAADEHLDNDALIAERYRGIRPAPGYPACPEHTEKRTIWELLDVEATTGITLTESMAMWPGAAVSGLYFAHPKSRYFLLGRLGRDQVEDYARRKGWTLAEAERWLSPNLGYRTDDE</sequence>
<feature type="binding site" evidence="23">
    <location>
        <position position="823"/>
    </location>
    <ligand>
        <name>methylcob(III)alamin</name>
        <dbReference type="ChEBI" id="CHEBI:28115"/>
    </ligand>
</feature>
<feature type="binding site" evidence="23">
    <location>
        <begin position="771"/>
        <end position="775"/>
    </location>
    <ligand>
        <name>methylcob(III)alamin</name>
        <dbReference type="ChEBI" id="CHEBI:28115"/>
    </ligand>
</feature>
<dbReference type="PROSITE" id="PS50974">
    <property type="entry name" value="ADOMET_ACTIVATION"/>
    <property type="match status" value="1"/>
</dbReference>
<dbReference type="PROSITE" id="PS50970">
    <property type="entry name" value="HCY"/>
    <property type="match status" value="1"/>
</dbReference>
<dbReference type="FunFam" id="3.40.50.280:FF:000001">
    <property type="entry name" value="Methionine synthase"/>
    <property type="match status" value="1"/>
</dbReference>
<evidence type="ECO:0000256" key="13">
    <source>
        <dbReference type="ARBA" id="ARBA00022723"/>
    </source>
</evidence>
<evidence type="ECO:0000256" key="2">
    <source>
        <dbReference type="ARBA" id="ARBA00001947"/>
    </source>
</evidence>
<dbReference type="Gene3D" id="3.20.20.330">
    <property type="entry name" value="Homocysteine-binding-like domain"/>
    <property type="match status" value="1"/>
</dbReference>
<dbReference type="Pfam" id="PF02574">
    <property type="entry name" value="S-methyl_trans"/>
    <property type="match status" value="1"/>
</dbReference>
<feature type="binding site" evidence="23">
    <location>
        <position position="1173"/>
    </location>
    <ligand>
        <name>S-adenosyl-L-methionine</name>
        <dbReference type="ChEBI" id="CHEBI:59789"/>
    </ligand>
</feature>
<dbReference type="PROSITE" id="PS51337">
    <property type="entry name" value="B12_BINDING_NTER"/>
    <property type="match status" value="1"/>
</dbReference>
<dbReference type="Gene3D" id="1.10.288.10">
    <property type="entry name" value="Cobalamin-dependent Methionine Synthase, domain 2"/>
    <property type="match status" value="1"/>
</dbReference>
<dbReference type="PANTHER" id="PTHR45833">
    <property type="entry name" value="METHIONINE SYNTHASE"/>
    <property type="match status" value="1"/>
</dbReference>
<evidence type="ECO:0000259" key="28">
    <source>
        <dbReference type="PROSITE" id="PS51332"/>
    </source>
</evidence>
<dbReference type="UniPathway" id="UPA00051">
    <property type="reaction ID" value="UER00081"/>
</dbReference>
<organism evidence="30 31">
    <name type="scientific">Geodermatophilus africanus</name>
    <dbReference type="NCBI Taxonomy" id="1137993"/>
    <lineage>
        <taxon>Bacteria</taxon>
        <taxon>Bacillati</taxon>
        <taxon>Actinomycetota</taxon>
        <taxon>Actinomycetes</taxon>
        <taxon>Geodermatophilales</taxon>
        <taxon>Geodermatophilaceae</taxon>
        <taxon>Geodermatophilus</taxon>
    </lineage>
</organism>
<evidence type="ECO:0000256" key="19">
    <source>
        <dbReference type="ARBA" id="ARBA00031040"/>
    </source>
</evidence>
<dbReference type="NCBIfam" id="TIGR02082">
    <property type="entry name" value="metH"/>
    <property type="match status" value="1"/>
</dbReference>
<dbReference type="GO" id="GO:0008270">
    <property type="term" value="F:zinc ion binding"/>
    <property type="evidence" value="ECO:0007669"/>
    <property type="project" value="UniProtKB-UniRule"/>
</dbReference>
<feature type="binding site" evidence="23">
    <location>
        <position position="875"/>
    </location>
    <ligand>
        <name>methylcob(III)alamin</name>
        <dbReference type="ChEBI" id="CHEBI:28115"/>
    </ligand>
</feature>
<dbReference type="RefSeq" id="WP_091158602.1">
    <property type="nucleotide sequence ID" value="NZ_FNOT01000009.1"/>
</dbReference>
<dbReference type="InterPro" id="IPR036589">
    <property type="entry name" value="HCY_dom_sf"/>
</dbReference>
<dbReference type="OrthoDB" id="9803687at2"/>
<evidence type="ECO:0000256" key="24">
    <source>
        <dbReference type="PROSITE-ProRule" id="PRU00333"/>
    </source>
</evidence>
<dbReference type="GO" id="GO:0032259">
    <property type="term" value="P:methylation"/>
    <property type="evidence" value="ECO:0007669"/>
    <property type="project" value="UniProtKB-KW"/>
</dbReference>
<feature type="binding site" evidence="22 24">
    <location>
        <position position="257"/>
    </location>
    <ligand>
        <name>Zn(2+)</name>
        <dbReference type="ChEBI" id="CHEBI:29105"/>
    </ligand>
</feature>
<evidence type="ECO:0000256" key="10">
    <source>
        <dbReference type="ARBA" id="ARBA00022628"/>
    </source>
</evidence>
<feature type="binding site" description="axial binding residue" evidence="22">
    <location>
        <position position="774"/>
    </location>
    <ligand>
        <name>methylcob(III)alamin</name>
        <dbReference type="ChEBI" id="CHEBI:28115"/>
    </ligand>
    <ligandPart>
        <name>Co</name>
        <dbReference type="ChEBI" id="CHEBI:27638"/>
    </ligandPart>
</feature>
<dbReference type="InterPro" id="IPR033706">
    <property type="entry name" value="Met_synthase_B12-bd"/>
</dbReference>
<dbReference type="GO" id="GO:0046653">
    <property type="term" value="P:tetrahydrofolate metabolic process"/>
    <property type="evidence" value="ECO:0007669"/>
    <property type="project" value="TreeGrafter"/>
</dbReference>
<dbReference type="GO" id="GO:0008705">
    <property type="term" value="F:methionine synthase activity"/>
    <property type="evidence" value="ECO:0007669"/>
    <property type="project" value="UniProtKB-UniRule"/>
</dbReference>
<evidence type="ECO:0000256" key="23">
    <source>
        <dbReference type="PIRSR" id="PIRSR000381-2"/>
    </source>
</evidence>
<keyword evidence="16 21" id="KW-0486">Methionine biosynthesis</keyword>
<dbReference type="PIRSF" id="PIRSF000381">
    <property type="entry name" value="MetH"/>
    <property type="match status" value="1"/>
</dbReference>
<evidence type="ECO:0000256" key="3">
    <source>
        <dbReference type="ARBA" id="ARBA00001956"/>
    </source>
</evidence>
<dbReference type="EMBL" id="FNOT01000009">
    <property type="protein sequence ID" value="SDY63371.1"/>
    <property type="molecule type" value="Genomic_DNA"/>
</dbReference>
<evidence type="ECO:0000256" key="4">
    <source>
        <dbReference type="ARBA" id="ARBA00005178"/>
    </source>
</evidence>
<dbReference type="InterPro" id="IPR000489">
    <property type="entry name" value="Pterin-binding_dom"/>
</dbReference>
<evidence type="ECO:0000256" key="22">
    <source>
        <dbReference type="PIRSR" id="PIRSR000381-1"/>
    </source>
</evidence>
<dbReference type="Gene3D" id="3.40.50.280">
    <property type="entry name" value="Cobalamin-binding domain"/>
    <property type="match status" value="1"/>
</dbReference>
<evidence type="ECO:0000259" key="25">
    <source>
        <dbReference type="PROSITE" id="PS50970"/>
    </source>
</evidence>
<keyword evidence="12 21" id="KW-0949">S-adenosyl-L-methionine</keyword>
<feature type="binding site" evidence="22 24">
    <location>
        <position position="320"/>
    </location>
    <ligand>
        <name>Zn(2+)</name>
        <dbReference type="ChEBI" id="CHEBI:29105"/>
    </ligand>
</feature>
<dbReference type="SUPFAM" id="SSF82282">
    <property type="entry name" value="Homocysteine S-methyltransferase"/>
    <property type="match status" value="1"/>
</dbReference>
<dbReference type="PROSITE" id="PS50972">
    <property type="entry name" value="PTERIN_BINDING"/>
    <property type="match status" value="1"/>
</dbReference>
<dbReference type="STRING" id="1137993.SAMN05660209_03332"/>
<comment type="pathway">
    <text evidence="4 21">Amino-acid biosynthesis; L-methionine biosynthesis via de novo pathway; L-methionine from L-homocysteine (MetH route): step 1/1.</text>
</comment>
<keyword evidence="11 21" id="KW-0808">Transferase</keyword>
<keyword evidence="9 21" id="KW-0028">Amino-acid biosynthesis</keyword>
<evidence type="ECO:0000256" key="18">
    <source>
        <dbReference type="ARBA" id="ARBA00025552"/>
    </source>
</evidence>
<dbReference type="InterPro" id="IPR037010">
    <property type="entry name" value="VitB12-dep_Met_synth_activ_sf"/>
</dbReference>
<evidence type="ECO:0000256" key="12">
    <source>
        <dbReference type="ARBA" id="ARBA00022691"/>
    </source>
</evidence>
<comment type="domain">
    <text evidence="21">Modular enzyme with four functionally distinct domains. The isolated Hcy-binding domain catalyzes methyl transfer from free methylcobalamin to homocysteine. The Hcy-binding domain in association with the pterin-binding domain catalyzes the methylation of cob(I)alamin by methyltetrahydrofolate and the methylation of homocysteine. The B12-binding domain binds the cofactor. The AdoMet activation domain binds S-adenosyl-L-methionine. Under aerobic conditions cob(I)alamin can be converted to inactive cob(II)alamin. Reductive methylation by S-adenosyl-L-methionine and flavodoxin regenerates methylcobalamin.</text>
</comment>
<feature type="domain" description="Hcy-binding" evidence="25">
    <location>
        <begin position="15"/>
        <end position="335"/>
    </location>
</feature>
<evidence type="ECO:0000256" key="6">
    <source>
        <dbReference type="ARBA" id="ARBA00012032"/>
    </source>
</evidence>
<evidence type="ECO:0000256" key="9">
    <source>
        <dbReference type="ARBA" id="ARBA00022605"/>
    </source>
</evidence>
<evidence type="ECO:0000313" key="31">
    <source>
        <dbReference type="Proteomes" id="UP000198921"/>
    </source>
</evidence>
<comment type="cofactor">
    <cofactor evidence="2 21 24">
        <name>Zn(2+)</name>
        <dbReference type="ChEBI" id="CHEBI:29105"/>
    </cofactor>
</comment>
<evidence type="ECO:0000259" key="29">
    <source>
        <dbReference type="PROSITE" id="PS51337"/>
    </source>
</evidence>
<dbReference type="SUPFAM" id="SSF47644">
    <property type="entry name" value="Methionine synthase domain"/>
    <property type="match status" value="1"/>
</dbReference>
<dbReference type="InterPro" id="IPR036594">
    <property type="entry name" value="Meth_synthase_dom"/>
</dbReference>
<dbReference type="InterPro" id="IPR006158">
    <property type="entry name" value="Cobalamin-bd"/>
</dbReference>
<keyword evidence="10 21" id="KW-0846">Cobalamin</keyword>
<feature type="domain" description="AdoMet activation" evidence="27">
    <location>
        <begin position="912"/>
        <end position="1266"/>
    </location>
</feature>
<keyword evidence="8 21" id="KW-0489">Methyltransferase</keyword>
<name>A0A1H3LG55_9ACTN</name>
<dbReference type="CDD" id="cd02069">
    <property type="entry name" value="methionine_synthase_B12_BD"/>
    <property type="match status" value="1"/>
</dbReference>